<evidence type="ECO:0000256" key="9">
    <source>
        <dbReference type="ARBA" id="ARBA00023242"/>
    </source>
</evidence>
<proteinExistence type="inferred from homology"/>
<dbReference type="InterPro" id="IPR056751">
    <property type="entry name" value="PAS_13"/>
</dbReference>
<dbReference type="GO" id="GO:0006094">
    <property type="term" value="P:gluconeogenesis"/>
    <property type="evidence" value="ECO:0007669"/>
    <property type="project" value="UniProtKB-KW"/>
</dbReference>
<feature type="compositionally biased region" description="Low complexity" evidence="10">
    <location>
        <begin position="554"/>
        <end position="569"/>
    </location>
</feature>
<dbReference type="GO" id="GO:0000977">
    <property type="term" value="F:RNA polymerase II transcription regulatory region sequence-specific DNA binding"/>
    <property type="evidence" value="ECO:0007669"/>
    <property type="project" value="TreeGrafter"/>
</dbReference>
<feature type="region of interest" description="Disordered" evidence="10">
    <location>
        <begin position="360"/>
        <end position="398"/>
    </location>
</feature>
<comment type="similarity">
    <text evidence="2">Belongs to the ERT1/acuK family.</text>
</comment>
<keyword evidence="9" id="KW-0539">Nucleus</keyword>
<name>A0A139HPP8_9PEZI</name>
<keyword evidence="3" id="KW-0312">Gluconeogenesis</keyword>
<dbReference type="Proteomes" id="UP000070133">
    <property type="component" value="Unassembled WGS sequence"/>
</dbReference>
<dbReference type="EMBL" id="LFZN01000021">
    <property type="protein sequence ID" value="KXT04367.1"/>
    <property type="molecule type" value="Genomic_DNA"/>
</dbReference>
<dbReference type="InterPro" id="IPR036864">
    <property type="entry name" value="Zn2-C6_fun-type_DNA-bd_sf"/>
</dbReference>
<evidence type="ECO:0000256" key="6">
    <source>
        <dbReference type="ARBA" id="ARBA00023015"/>
    </source>
</evidence>
<evidence type="ECO:0000259" key="11">
    <source>
        <dbReference type="PROSITE" id="PS50048"/>
    </source>
</evidence>
<evidence type="ECO:0000313" key="12">
    <source>
        <dbReference type="EMBL" id="KXT04367.1"/>
    </source>
</evidence>
<keyword evidence="7" id="KW-0238">DNA-binding</keyword>
<dbReference type="AlphaFoldDB" id="A0A139HPP8"/>
<dbReference type="GO" id="GO:0008270">
    <property type="term" value="F:zinc ion binding"/>
    <property type="evidence" value="ECO:0007669"/>
    <property type="project" value="InterPro"/>
</dbReference>
<evidence type="ECO:0000256" key="10">
    <source>
        <dbReference type="SAM" id="MobiDB-lite"/>
    </source>
</evidence>
<dbReference type="PANTHER" id="PTHR47659:SF1">
    <property type="entry name" value="TRANSCRIPTION ACTIVATOR OF GLUCONEOGENESIS ERT1"/>
    <property type="match status" value="1"/>
</dbReference>
<dbReference type="InterPro" id="IPR001138">
    <property type="entry name" value="Zn2Cys6_DnaBD"/>
</dbReference>
<evidence type="ECO:0000256" key="4">
    <source>
        <dbReference type="ARBA" id="ARBA00022723"/>
    </source>
</evidence>
<evidence type="ECO:0000256" key="5">
    <source>
        <dbReference type="ARBA" id="ARBA00022833"/>
    </source>
</evidence>
<comment type="subcellular location">
    <subcellularLocation>
        <location evidence="1">Nucleus</location>
    </subcellularLocation>
</comment>
<evidence type="ECO:0000256" key="3">
    <source>
        <dbReference type="ARBA" id="ARBA00022432"/>
    </source>
</evidence>
<keyword evidence="5" id="KW-0862">Zinc</keyword>
<feature type="compositionally biased region" description="Low complexity" evidence="10">
    <location>
        <begin position="206"/>
        <end position="220"/>
    </location>
</feature>
<dbReference type="Pfam" id="PF24990">
    <property type="entry name" value="PAS_13"/>
    <property type="match status" value="1"/>
</dbReference>
<feature type="region of interest" description="Disordered" evidence="10">
    <location>
        <begin position="1"/>
        <end position="73"/>
    </location>
</feature>
<dbReference type="GO" id="GO:0005634">
    <property type="term" value="C:nucleus"/>
    <property type="evidence" value="ECO:0007669"/>
    <property type="project" value="UniProtKB-SubCell"/>
</dbReference>
<dbReference type="InterPro" id="IPR050335">
    <property type="entry name" value="ERT1_acuK_gluconeogen_tf"/>
</dbReference>
<keyword evidence="4" id="KW-0479">Metal-binding</keyword>
<dbReference type="SUPFAM" id="SSF57701">
    <property type="entry name" value="Zn2/Cys6 DNA-binding domain"/>
    <property type="match status" value="1"/>
</dbReference>
<dbReference type="GO" id="GO:0000981">
    <property type="term" value="F:DNA-binding transcription factor activity, RNA polymerase II-specific"/>
    <property type="evidence" value="ECO:0007669"/>
    <property type="project" value="InterPro"/>
</dbReference>
<evidence type="ECO:0000313" key="13">
    <source>
        <dbReference type="Proteomes" id="UP000070133"/>
    </source>
</evidence>
<dbReference type="PANTHER" id="PTHR47659">
    <property type="entry name" value="ZN(II)2CYS6 TRANSCRIPTION FACTOR (EUROFUNG)-RELATED"/>
    <property type="match status" value="1"/>
</dbReference>
<dbReference type="GO" id="GO:0009267">
    <property type="term" value="P:cellular response to starvation"/>
    <property type="evidence" value="ECO:0007669"/>
    <property type="project" value="TreeGrafter"/>
</dbReference>
<feature type="compositionally biased region" description="Basic and acidic residues" evidence="10">
    <location>
        <begin position="26"/>
        <end position="39"/>
    </location>
</feature>
<dbReference type="SMART" id="SM00066">
    <property type="entry name" value="GAL4"/>
    <property type="match status" value="1"/>
</dbReference>
<evidence type="ECO:0000256" key="7">
    <source>
        <dbReference type="ARBA" id="ARBA00023125"/>
    </source>
</evidence>
<dbReference type="OrthoDB" id="2538135at2759"/>
<organism evidence="12 13">
    <name type="scientific">Pseudocercospora eumusae</name>
    <dbReference type="NCBI Taxonomy" id="321146"/>
    <lineage>
        <taxon>Eukaryota</taxon>
        <taxon>Fungi</taxon>
        <taxon>Dikarya</taxon>
        <taxon>Ascomycota</taxon>
        <taxon>Pezizomycotina</taxon>
        <taxon>Dothideomycetes</taxon>
        <taxon>Dothideomycetidae</taxon>
        <taxon>Mycosphaerellales</taxon>
        <taxon>Mycosphaerellaceae</taxon>
        <taxon>Pseudocercospora</taxon>
    </lineage>
</organism>
<protein>
    <recommendedName>
        <fullName evidence="11">Zn(2)-C6 fungal-type domain-containing protein</fullName>
    </recommendedName>
</protein>
<feature type="region of interest" description="Disordered" evidence="10">
    <location>
        <begin position="201"/>
        <end position="236"/>
    </location>
</feature>
<dbReference type="CDD" id="cd00067">
    <property type="entry name" value="GAL4"/>
    <property type="match status" value="1"/>
</dbReference>
<keyword evidence="8" id="KW-0804">Transcription</keyword>
<accession>A0A139HPP8</accession>
<feature type="region of interest" description="Disordered" evidence="10">
    <location>
        <begin position="549"/>
        <end position="583"/>
    </location>
</feature>
<feature type="compositionally biased region" description="Low complexity" evidence="10">
    <location>
        <begin position="41"/>
        <end position="59"/>
    </location>
</feature>
<comment type="caution">
    <text evidence="12">The sequence shown here is derived from an EMBL/GenBank/DDBJ whole genome shotgun (WGS) entry which is preliminary data.</text>
</comment>
<reference evidence="12 13" key="1">
    <citation type="submission" date="2015-07" db="EMBL/GenBank/DDBJ databases">
        <title>Comparative genomics of the Sigatoka disease complex on banana suggests a link between parallel evolutionary changes in Pseudocercospora fijiensis and Pseudocercospora eumusae and increased virulence on the banana host.</title>
        <authorList>
            <person name="Chang T.-C."/>
            <person name="Salvucci A."/>
            <person name="Crous P.W."/>
            <person name="Stergiopoulos I."/>
        </authorList>
    </citation>
    <scope>NUCLEOTIDE SEQUENCE [LARGE SCALE GENOMIC DNA]</scope>
    <source>
        <strain evidence="12 13">CBS 114824</strain>
    </source>
</reference>
<gene>
    <name evidence="12" type="ORF">AC578_3613</name>
</gene>
<evidence type="ECO:0000256" key="8">
    <source>
        <dbReference type="ARBA" id="ARBA00023163"/>
    </source>
</evidence>
<feature type="region of interest" description="Disordered" evidence="10">
    <location>
        <begin position="632"/>
        <end position="667"/>
    </location>
</feature>
<keyword evidence="6" id="KW-0805">Transcription regulation</keyword>
<evidence type="ECO:0000256" key="2">
    <source>
        <dbReference type="ARBA" id="ARBA00010855"/>
    </source>
</evidence>
<feature type="compositionally biased region" description="Polar residues" evidence="10">
    <location>
        <begin position="360"/>
        <end position="390"/>
    </location>
</feature>
<evidence type="ECO:0000256" key="1">
    <source>
        <dbReference type="ARBA" id="ARBA00004123"/>
    </source>
</evidence>
<sequence>MSPDAEDASPSPEPGAEQDPSGSMAEETKQERASTEEKSPNAQASNGNGNGNASANSSQTAKSNAKDPSRPRRKKARRACFACQRAHLTCGDERPCLRCIKRGLQDQCHDGVRKKAKYLHDAPPEALVPGYAANNYAMNGSQSLTAVPNVSSHALPASQSGAYFPQTAPAAFPRYTHSQQQGSMGPPMMDSASMVPDFSSAQTVETPTQYQSTPSQQVSPNQELNSNLDQTPSIGTAGQSFDTTYFDANDPSLFNFNISDLNFGNHYGALEFGMLGHISSGAVNTPDLDSMNQMGGHSNQGSVSYDASHYTGFGGGYSQGFPSWQNAPNAAGSGQSSTTNIWGNQNNGLEAYAIGEQASSITGASPHSQSQDFTGYQSTTQSPETQFAQPDQNNQSDQLLRQSLSQAQFTRKQPPFPGDAHIEMDRKRRRNTSEVYTSVTEPYSYTQGFHALTALLQKRFPQKKVLRIAKALGMIRPSFISCNQHLNHDDLIFMEKCFQRTLCEYETFVNHYGTPTVICRRTGELAAVSKEFCLVTGWRRDVLLGKEPNLNVNTGGSSSGTQTGASSRGAVTPRVPNIEADPGRPQPLFLAELMDEDSVVQFYEDFSELAFGTSRTSIMEAPCSLLKYRTKEDPGWGPSDHATDDGQRVKKHGDHKSGPLIRGEAGMHALGERDGRVECQMCWTVKRDVFDIPMLIVINFLPVI</sequence>
<feature type="domain" description="Zn(2)-C6 fungal-type" evidence="11">
    <location>
        <begin position="79"/>
        <end position="108"/>
    </location>
</feature>
<dbReference type="PROSITE" id="PS50048">
    <property type="entry name" value="ZN2_CY6_FUNGAL_2"/>
    <property type="match status" value="1"/>
</dbReference>
<keyword evidence="13" id="KW-1185">Reference proteome</keyword>
<feature type="compositionally biased region" description="Polar residues" evidence="10">
    <location>
        <begin position="221"/>
        <end position="236"/>
    </location>
</feature>